<dbReference type="SUPFAM" id="SSF52540">
    <property type="entry name" value="P-loop containing nucleoside triphosphate hydrolases"/>
    <property type="match status" value="1"/>
</dbReference>
<name>A0ABZ0UPD8_9RICK</name>
<dbReference type="InterPro" id="IPR011604">
    <property type="entry name" value="PDDEXK-like_dom_sf"/>
</dbReference>
<dbReference type="Pfam" id="PF12705">
    <property type="entry name" value="PDDEXK_1"/>
    <property type="match status" value="1"/>
</dbReference>
<dbReference type="InterPro" id="IPR027417">
    <property type="entry name" value="P-loop_NTPase"/>
</dbReference>
<dbReference type="InterPro" id="IPR038726">
    <property type="entry name" value="PDDEXK_AddAB-type"/>
</dbReference>
<feature type="domain" description="PD-(D/E)XK endonuclease-like" evidence="1">
    <location>
        <begin position="649"/>
        <end position="844"/>
    </location>
</feature>
<gene>
    <name evidence="2" type="ORF">Bandiella_00684</name>
</gene>
<organism evidence="2 3">
    <name type="scientific">Candidatus Bandiella euplotis</name>
    <dbReference type="NCBI Taxonomy" id="1664265"/>
    <lineage>
        <taxon>Bacteria</taxon>
        <taxon>Pseudomonadati</taxon>
        <taxon>Pseudomonadota</taxon>
        <taxon>Alphaproteobacteria</taxon>
        <taxon>Rickettsiales</taxon>
        <taxon>Candidatus Midichloriaceae</taxon>
        <taxon>Candidatus Bandiella</taxon>
    </lineage>
</organism>
<evidence type="ECO:0000313" key="2">
    <source>
        <dbReference type="EMBL" id="WPX96568.1"/>
    </source>
</evidence>
<evidence type="ECO:0000313" key="3">
    <source>
        <dbReference type="Proteomes" id="UP001327219"/>
    </source>
</evidence>
<proteinExistence type="predicted"/>
<dbReference type="Gene3D" id="3.90.320.10">
    <property type="match status" value="1"/>
</dbReference>
<accession>A0ABZ0UPD8</accession>
<evidence type="ECO:0000259" key="1">
    <source>
        <dbReference type="Pfam" id="PF12705"/>
    </source>
</evidence>
<keyword evidence="2" id="KW-0378">Hydrolase</keyword>
<dbReference type="GO" id="GO:0004386">
    <property type="term" value="F:helicase activity"/>
    <property type="evidence" value="ECO:0007669"/>
    <property type="project" value="UniProtKB-KW"/>
</dbReference>
<keyword evidence="2" id="KW-0347">Helicase</keyword>
<keyword evidence="2" id="KW-0547">Nucleotide-binding</keyword>
<keyword evidence="3" id="KW-1185">Reference proteome</keyword>
<dbReference type="Proteomes" id="UP001327219">
    <property type="component" value="Chromosome"/>
</dbReference>
<sequence>MGKIYNIPFNNDFIKCFTRKILDITDDFKQPNESLIIFPHKRLQHAFFQQKICANKKSVLLPKTLTFSSIDENILEFDGFCKDLPELTTNLFGKKVVTNQQLTILLQFIIEDLKKTSDESSPTFFRTLSVEKLKKAIFECYHYQYDYKKIFPTSKNEKILLVILNKLEHHLSAHNLLLKAASLNWAVSTITKAWDHSTKKRVFTILPQTDVNYISSFLNNLAKHEESVIFIRGFDGNLYNNVGKSHQCHISSFLNRNNILPQTVEDVENLIEYRDNNINILTAKNPNEEAKLISLFIREQLANGQKKIVVQTKSIDLAQKIESFLKLWDIDVDNLLSNSYRNNQELMLFLLIANYLNSTKNDYLFLLDILKSKYSKFYDKEELKDWELNYLRQHLYRENISDYFQELNQCQQEKFNSLLEFERNLKSAREEIKNEQNNLYKYFQIHVGVFNALRQNFDSSTLGQILPSIEKDLKHFKQEYFLNFNTYIAIIEEIISANMRTTNTMPNCSVQILQTFENRNMQYEVLVFAGLNEGIFPDTNLDHGYFHPYTRTANKLKSFDVEIGFMEYDFFNSLFNKNVVLSYSESLNGKTTKCRWLEKMLLTKEAKEQSDLFSRKYRTLLQQLQHEDKAVDRISGCVNMDVSSRPNKISVSGVEKLMSNPYVYYAKYIAKLNPLEDIGRSAGKKEFGIMLHQVLSQVCCERYDSLEGYTNEFTSLFYKCIKEYHVPFIISKLWYVRLKNIIKNMYQCRSSGAEIFSEIPGGIALDIANRSIYVHCISDKIEITKNGAKILDYKTGYVPSANEVNQGIYPQLAIEKFILLHGGFKDIQYSKIDAGVFYVDISGKSITNISISIAIDIEKTTAGLKKLLEDFLCNKTEFFVMNNAKTNKKNKEYMHLIRYVSG</sequence>
<dbReference type="EMBL" id="CP110820">
    <property type="protein sequence ID" value="WPX96568.1"/>
    <property type="molecule type" value="Genomic_DNA"/>
</dbReference>
<keyword evidence="2" id="KW-0067">ATP-binding</keyword>
<reference evidence="2 3" key="1">
    <citation type="submission" date="2022-11" db="EMBL/GenBank/DDBJ databases">
        <title>Host association and intracellularity evolved multiple times independently in the Rickettsiales.</title>
        <authorList>
            <person name="Castelli M."/>
            <person name="Nardi T."/>
            <person name="Gammuto L."/>
            <person name="Bellinzona G."/>
            <person name="Sabaneyeva E."/>
            <person name="Potekhin A."/>
            <person name="Serra V."/>
            <person name="Petroni G."/>
            <person name="Sassera D."/>
        </authorList>
    </citation>
    <scope>NUCLEOTIDE SEQUENCE [LARGE SCALE GENOMIC DNA]</scope>
    <source>
        <strain evidence="2 3">NDG2</strain>
    </source>
</reference>
<protein>
    <submittedName>
        <fullName evidence="2">AddB family double-strand break repair helicase subunit B</fullName>
    </submittedName>
</protein>